<comment type="caution">
    <text evidence="1">The sequence shown here is derived from an EMBL/GenBank/DDBJ whole genome shotgun (WGS) entry which is preliminary data.</text>
</comment>
<dbReference type="AlphaFoldDB" id="A0A9D1LRS2"/>
<evidence type="ECO:0000313" key="1">
    <source>
        <dbReference type="EMBL" id="HIU46782.1"/>
    </source>
</evidence>
<sequence length="249" mass="27658">MQARMGRAGWSEAETAALMERARQAREQGRPLREVFEATAQSTGRRPNSIRNFYYAQNRDGERRARFTPFDAGEAEQLTEQILTARASGESVRACVTRLSGGDQRLMLRYQNKYRAMLRSRPDVVERVLERLRAQGLTPPSPYTTARPVDAALERVRRAGTGEKRVCDMLATLEALLDERAQAEHNARQLSETARPLLECVRGYMALPGEARDAGWGEFMCELVKRAAALEKALAAAAPAQDAESCAGS</sequence>
<protein>
    <submittedName>
        <fullName evidence="1">Uncharacterized protein</fullName>
    </submittedName>
</protein>
<evidence type="ECO:0000313" key="2">
    <source>
        <dbReference type="Proteomes" id="UP000824123"/>
    </source>
</evidence>
<gene>
    <name evidence="1" type="ORF">IAC59_05950</name>
</gene>
<proteinExistence type="predicted"/>
<reference evidence="1" key="2">
    <citation type="journal article" date="2021" name="PeerJ">
        <title>Extensive microbial diversity within the chicken gut microbiome revealed by metagenomics and culture.</title>
        <authorList>
            <person name="Gilroy R."/>
            <person name="Ravi A."/>
            <person name="Getino M."/>
            <person name="Pursley I."/>
            <person name="Horton D.L."/>
            <person name="Alikhan N.F."/>
            <person name="Baker D."/>
            <person name="Gharbi K."/>
            <person name="Hall N."/>
            <person name="Watson M."/>
            <person name="Adriaenssens E.M."/>
            <person name="Foster-Nyarko E."/>
            <person name="Jarju S."/>
            <person name="Secka A."/>
            <person name="Antonio M."/>
            <person name="Oren A."/>
            <person name="Chaudhuri R.R."/>
            <person name="La Ragione R."/>
            <person name="Hildebrand F."/>
            <person name="Pallen M.J."/>
        </authorList>
    </citation>
    <scope>NUCLEOTIDE SEQUENCE</scope>
    <source>
        <strain evidence="1">ChiSxjej2B14-8506</strain>
    </source>
</reference>
<reference evidence="1" key="1">
    <citation type="submission" date="2020-10" db="EMBL/GenBank/DDBJ databases">
        <authorList>
            <person name="Gilroy R."/>
        </authorList>
    </citation>
    <scope>NUCLEOTIDE SEQUENCE</scope>
    <source>
        <strain evidence="1">ChiSxjej2B14-8506</strain>
    </source>
</reference>
<name>A0A9D1LRS2_9FIRM</name>
<dbReference type="EMBL" id="DVNK01000038">
    <property type="protein sequence ID" value="HIU46782.1"/>
    <property type="molecule type" value="Genomic_DNA"/>
</dbReference>
<accession>A0A9D1LRS2</accession>
<organism evidence="1 2">
    <name type="scientific">Candidatus Fimadaptatus faecigallinarum</name>
    <dbReference type="NCBI Taxonomy" id="2840814"/>
    <lineage>
        <taxon>Bacteria</taxon>
        <taxon>Bacillati</taxon>
        <taxon>Bacillota</taxon>
        <taxon>Clostridia</taxon>
        <taxon>Eubacteriales</taxon>
        <taxon>Candidatus Fimadaptatus</taxon>
    </lineage>
</organism>
<dbReference type="Proteomes" id="UP000824123">
    <property type="component" value="Unassembled WGS sequence"/>
</dbReference>